<keyword evidence="4" id="KW-1185">Reference proteome</keyword>
<comment type="caution">
    <text evidence="3">The sequence shown here is derived from an EMBL/GenBank/DDBJ whole genome shotgun (WGS) entry which is preliminary data.</text>
</comment>
<dbReference type="Pfam" id="PF02405">
    <property type="entry name" value="MlaE"/>
    <property type="match status" value="1"/>
</dbReference>
<dbReference type="InterPro" id="IPR030802">
    <property type="entry name" value="Permease_MalE"/>
</dbReference>
<evidence type="ECO:0000313" key="3">
    <source>
        <dbReference type="EMBL" id="GAA0769030.1"/>
    </source>
</evidence>
<accession>A0ABP3VYB9</accession>
<feature type="region of interest" description="Disordered" evidence="1">
    <location>
        <begin position="1"/>
        <end position="24"/>
    </location>
</feature>
<evidence type="ECO:0000313" key="4">
    <source>
        <dbReference type="Proteomes" id="UP001500279"/>
    </source>
</evidence>
<dbReference type="EMBL" id="BAAAEW010000047">
    <property type="protein sequence ID" value="GAA0769030.1"/>
    <property type="molecule type" value="Genomic_DNA"/>
</dbReference>
<organism evidence="3 4">
    <name type="scientific">Ideonella azotifigens</name>
    <dbReference type="NCBI Taxonomy" id="513160"/>
    <lineage>
        <taxon>Bacteria</taxon>
        <taxon>Pseudomonadati</taxon>
        <taxon>Pseudomonadota</taxon>
        <taxon>Betaproteobacteria</taxon>
        <taxon>Burkholderiales</taxon>
        <taxon>Sphaerotilaceae</taxon>
        <taxon>Ideonella</taxon>
    </lineage>
</organism>
<keyword evidence="2" id="KW-1133">Transmembrane helix</keyword>
<name>A0ABP3VYB9_9BURK</name>
<feature type="compositionally biased region" description="Pro residues" evidence="1">
    <location>
        <begin position="1"/>
        <end position="11"/>
    </location>
</feature>
<gene>
    <name evidence="3" type="ORF">GCM10009107_59410</name>
</gene>
<sequence>MPEPEAPPPTDPAKRPRRAPRPRPHWVTALGTRVAEAGARTRCTWEFIGDVLLGLGRLLRGRSTMRLSDLVYQIDQAGPRSVAIVSLVSGLVGVILAYMGAVQLQRFGAQTYIADLVTIGAVREVAALMTGIILSGRIGAAYAAQLASMQANEEIDALKAMGVNPIDHLVLPRLLALTLVAPLLTAYAAIVAVAAGWLIAVAIFGVAPAEYIYKSSQVLTLTHVNVGLAKGTVYCLLVALAGCRQGLNAGRSAEAVGEAVTKSVVQAIVWIVVAASALTVALQRLGW</sequence>
<dbReference type="PANTHER" id="PTHR30188">
    <property type="entry name" value="ABC TRANSPORTER PERMEASE PROTEIN-RELATED"/>
    <property type="match status" value="1"/>
</dbReference>
<dbReference type="PANTHER" id="PTHR30188:SF3">
    <property type="entry name" value="ABC TRANSPORTER PERMEASE"/>
    <property type="match status" value="1"/>
</dbReference>
<protein>
    <recommendedName>
        <fullName evidence="5">ABC transporter permease</fullName>
    </recommendedName>
</protein>
<feature type="transmembrane region" description="Helical" evidence="2">
    <location>
        <begin position="174"/>
        <end position="204"/>
    </location>
</feature>
<feature type="transmembrane region" description="Helical" evidence="2">
    <location>
        <begin position="224"/>
        <end position="243"/>
    </location>
</feature>
<feature type="transmembrane region" description="Helical" evidence="2">
    <location>
        <begin position="264"/>
        <end position="282"/>
    </location>
</feature>
<feature type="transmembrane region" description="Helical" evidence="2">
    <location>
        <begin position="82"/>
        <end position="101"/>
    </location>
</feature>
<dbReference type="Proteomes" id="UP001500279">
    <property type="component" value="Unassembled WGS sequence"/>
</dbReference>
<proteinExistence type="predicted"/>
<reference evidence="4" key="1">
    <citation type="journal article" date="2019" name="Int. J. Syst. Evol. Microbiol.">
        <title>The Global Catalogue of Microorganisms (GCM) 10K type strain sequencing project: providing services to taxonomists for standard genome sequencing and annotation.</title>
        <authorList>
            <consortium name="The Broad Institute Genomics Platform"/>
            <consortium name="The Broad Institute Genome Sequencing Center for Infectious Disease"/>
            <person name="Wu L."/>
            <person name="Ma J."/>
        </authorList>
    </citation>
    <scope>NUCLEOTIDE SEQUENCE [LARGE SCALE GENOMIC DNA]</scope>
    <source>
        <strain evidence="4">JCM 15503</strain>
    </source>
</reference>
<evidence type="ECO:0008006" key="5">
    <source>
        <dbReference type="Google" id="ProtNLM"/>
    </source>
</evidence>
<dbReference type="RefSeq" id="WP_231010155.1">
    <property type="nucleotide sequence ID" value="NZ_BAAAEW010000047.1"/>
</dbReference>
<keyword evidence="2" id="KW-0472">Membrane</keyword>
<keyword evidence="2" id="KW-0812">Transmembrane</keyword>
<feature type="compositionally biased region" description="Basic residues" evidence="1">
    <location>
        <begin position="15"/>
        <end position="24"/>
    </location>
</feature>
<evidence type="ECO:0000256" key="2">
    <source>
        <dbReference type="SAM" id="Phobius"/>
    </source>
</evidence>
<evidence type="ECO:0000256" key="1">
    <source>
        <dbReference type="SAM" id="MobiDB-lite"/>
    </source>
</evidence>